<name>A0A3N4KXI5_9PEZI</name>
<feature type="transmembrane region" description="Helical" evidence="8">
    <location>
        <begin position="292"/>
        <end position="318"/>
    </location>
</feature>
<dbReference type="Proteomes" id="UP000277580">
    <property type="component" value="Unassembled WGS sequence"/>
</dbReference>
<feature type="transmembrane region" description="Helical" evidence="8">
    <location>
        <begin position="356"/>
        <end position="376"/>
    </location>
</feature>
<evidence type="ECO:0000256" key="2">
    <source>
        <dbReference type="ARBA" id="ARBA00007467"/>
    </source>
</evidence>
<dbReference type="PANTHER" id="PTHR10981:SF0">
    <property type="entry name" value="BATTENIN"/>
    <property type="match status" value="1"/>
</dbReference>
<dbReference type="FunCoup" id="A0A3N4KXI5">
    <property type="interactions" value="109"/>
</dbReference>
<dbReference type="OrthoDB" id="5965864at2759"/>
<comment type="subcellular location">
    <subcellularLocation>
        <location evidence="1">Endomembrane system</location>
        <topology evidence="1">Multi-pass membrane protein</topology>
    </subcellularLocation>
    <subcellularLocation>
        <location evidence="8">Vacuole membrane</location>
        <topology evidence="8">Multi-pass membrane protein</topology>
    </subcellularLocation>
</comment>
<organism evidence="9 10">
    <name type="scientific">Morchella conica CCBAS932</name>
    <dbReference type="NCBI Taxonomy" id="1392247"/>
    <lineage>
        <taxon>Eukaryota</taxon>
        <taxon>Fungi</taxon>
        <taxon>Dikarya</taxon>
        <taxon>Ascomycota</taxon>
        <taxon>Pezizomycotina</taxon>
        <taxon>Pezizomycetes</taxon>
        <taxon>Pezizales</taxon>
        <taxon>Morchellaceae</taxon>
        <taxon>Morchella</taxon>
    </lineage>
</organism>
<dbReference type="SUPFAM" id="SSF103473">
    <property type="entry name" value="MFS general substrate transporter"/>
    <property type="match status" value="1"/>
</dbReference>
<dbReference type="InterPro" id="IPR003492">
    <property type="entry name" value="Battenin_disease_Cln3"/>
</dbReference>
<keyword evidence="10" id="KW-1185">Reference proteome</keyword>
<protein>
    <recommendedName>
        <fullName evidence="8">Protein BTN</fullName>
    </recommendedName>
</protein>
<dbReference type="InterPro" id="IPR018460">
    <property type="entry name" value="Battenin_disease_Cln3_subgr"/>
</dbReference>
<dbReference type="AlphaFoldDB" id="A0A3N4KXI5"/>
<dbReference type="STRING" id="1392247.A0A3N4KXI5"/>
<dbReference type="InParanoid" id="A0A3N4KXI5"/>
<dbReference type="EMBL" id="ML119125">
    <property type="protein sequence ID" value="RPB13051.1"/>
    <property type="molecule type" value="Genomic_DNA"/>
</dbReference>
<dbReference type="PRINTS" id="PR01315">
    <property type="entry name" value="BATTENIN"/>
</dbReference>
<dbReference type="InterPro" id="IPR036259">
    <property type="entry name" value="MFS_trans_sf"/>
</dbReference>
<feature type="transmembrane region" description="Helical" evidence="8">
    <location>
        <begin position="382"/>
        <end position="401"/>
    </location>
</feature>
<feature type="transmembrane region" description="Helical" evidence="8">
    <location>
        <begin position="121"/>
        <end position="146"/>
    </location>
</feature>
<dbReference type="GO" id="GO:0012505">
    <property type="term" value="C:endomembrane system"/>
    <property type="evidence" value="ECO:0007669"/>
    <property type="project" value="UniProtKB-SubCell"/>
</dbReference>
<evidence type="ECO:0000313" key="9">
    <source>
        <dbReference type="EMBL" id="RPB13051.1"/>
    </source>
</evidence>
<proteinExistence type="inferred from homology"/>
<keyword evidence="4 8" id="KW-0812">Transmembrane</keyword>
<keyword evidence="3" id="KW-0813">Transport</keyword>
<feature type="transmembrane region" description="Helical" evidence="8">
    <location>
        <begin position="152"/>
        <end position="171"/>
    </location>
</feature>
<evidence type="ECO:0000256" key="5">
    <source>
        <dbReference type="ARBA" id="ARBA00022970"/>
    </source>
</evidence>
<feature type="transmembrane region" description="Helical" evidence="8">
    <location>
        <begin position="67"/>
        <end position="89"/>
    </location>
</feature>
<feature type="transmembrane region" description="Helical" evidence="8">
    <location>
        <begin position="95"/>
        <end position="114"/>
    </location>
</feature>
<keyword evidence="5" id="KW-0029">Amino-acid transport</keyword>
<evidence type="ECO:0000256" key="1">
    <source>
        <dbReference type="ARBA" id="ARBA00004127"/>
    </source>
</evidence>
<dbReference type="PIRSF" id="PIRSF015974">
    <property type="entry name" value="CLN3_BTN1"/>
    <property type="match status" value="1"/>
</dbReference>
<dbReference type="PANTHER" id="PTHR10981">
    <property type="entry name" value="BATTENIN"/>
    <property type="match status" value="1"/>
</dbReference>
<evidence type="ECO:0000256" key="7">
    <source>
        <dbReference type="ARBA" id="ARBA00023136"/>
    </source>
</evidence>
<evidence type="ECO:0000256" key="3">
    <source>
        <dbReference type="ARBA" id="ARBA00022448"/>
    </source>
</evidence>
<keyword evidence="8" id="KW-0926">Vacuole</keyword>
<dbReference type="Gene3D" id="1.20.1250.20">
    <property type="entry name" value="MFS general substrate transporter like domains"/>
    <property type="match status" value="1"/>
</dbReference>
<evidence type="ECO:0000256" key="4">
    <source>
        <dbReference type="ARBA" id="ARBA00022692"/>
    </source>
</evidence>
<keyword evidence="6 8" id="KW-1133">Transmembrane helix</keyword>
<gene>
    <name evidence="9" type="ORF">P167DRAFT_505907</name>
</gene>
<feature type="transmembrane region" description="Helical" evidence="8">
    <location>
        <begin position="183"/>
        <end position="203"/>
    </location>
</feature>
<evidence type="ECO:0000256" key="8">
    <source>
        <dbReference type="RuleBase" id="RU361113"/>
    </source>
</evidence>
<reference evidence="9 10" key="1">
    <citation type="journal article" date="2018" name="Nat. Ecol. Evol.">
        <title>Pezizomycetes genomes reveal the molecular basis of ectomycorrhizal truffle lifestyle.</title>
        <authorList>
            <person name="Murat C."/>
            <person name="Payen T."/>
            <person name="Noel B."/>
            <person name="Kuo A."/>
            <person name="Morin E."/>
            <person name="Chen J."/>
            <person name="Kohler A."/>
            <person name="Krizsan K."/>
            <person name="Balestrini R."/>
            <person name="Da Silva C."/>
            <person name="Montanini B."/>
            <person name="Hainaut M."/>
            <person name="Levati E."/>
            <person name="Barry K.W."/>
            <person name="Belfiori B."/>
            <person name="Cichocki N."/>
            <person name="Clum A."/>
            <person name="Dockter R.B."/>
            <person name="Fauchery L."/>
            <person name="Guy J."/>
            <person name="Iotti M."/>
            <person name="Le Tacon F."/>
            <person name="Lindquist E.A."/>
            <person name="Lipzen A."/>
            <person name="Malagnac F."/>
            <person name="Mello A."/>
            <person name="Molinier V."/>
            <person name="Miyauchi S."/>
            <person name="Poulain J."/>
            <person name="Riccioni C."/>
            <person name="Rubini A."/>
            <person name="Sitrit Y."/>
            <person name="Splivallo R."/>
            <person name="Traeger S."/>
            <person name="Wang M."/>
            <person name="Zifcakova L."/>
            <person name="Wipf D."/>
            <person name="Zambonelli A."/>
            <person name="Paolocci F."/>
            <person name="Nowrousian M."/>
            <person name="Ottonello S."/>
            <person name="Baldrian P."/>
            <person name="Spatafora J.W."/>
            <person name="Henrissat B."/>
            <person name="Nagy L.G."/>
            <person name="Aury J.M."/>
            <person name="Wincker P."/>
            <person name="Grigoriev I.V."/>
            <person name="Bonfante P."/>
            <person name="Martin F.M."/>
        </authorList>
    </citation>
    <scope>NUCLEOTIDE SEQUENCE [LARGE SCALE GENOMIC DNA]</scope>
    <source>
        <strain evidence="9 10">CCBAS932</strain>
    </source>
</reference>
<accession>A0A3N4KXI5</accession>
<dbReference type="GO" id="GO:0006865">
    <property type="term" value="P:amino acid transport"/>
    <property type="evidence" value="ECO:0007669"/>
    <property type="project" value="UniProtKB-KW"/>
</dbReference>
<comment type="similarity">
    <text evidence="2 8">Belongs to the battenin family.</text>
</comment>
<dbReference type="GO" id="GO:0051453">
    <property type="term" value="P:regulation of intracellular pH"/>
    <property type="evidence" value="ECO:0007669"/>
    <property type="project" value="TreeGrafter"/>
</dbReference>
<dbReference type="Pfam" id="PF02487">
    <property type="entry name" value="CLN3"/>
    <property type="match status" value="1"/>
</dbReference>
<evidence type="ECO:0000313" key="10">
    <source>
        <dbReference type="Proteomes" id="UP000277580"/>
    </source>
</evidence>
<feature type="transmembrane region" description="Helical" evidence="8">
    <location>
        <begin position="36"/>
        <end position="60"/>
    </location>
</feature>
<keyword evidence="7 8" id="KW-0472">Membrane</keyword>
<sequence>MSSFSLPVPGSPSSSLAAYKSRIRAAFIGANPRVCVAFWLFGCINNVLYVIILSAALDLVGPSLPKAIVLLADVGPSFITKLTAPYYIHLIPYRIRIPILVMLAFVGMQIVAWGESLPARLFGVVLASISSGGGELSFLGLTHFYGRFAVPFWSSGTGAAGLLGAGLYVFATSWAGWGIRESLMAFGFLPIVMLLAFFMILPLDRIKGQKWDGYEPIVEGADVAMDGEEIRIAQETDDADGALLATVHSASGHVFSAVNSPHEEKGLLDHATAAWQGFRANFEKTKHLFFPYMLPLLLVYIAEYTINLGVAPTLLFPLAEMPFKAYRDAYPMYNTIYQTGVFISRSSTPFIRFRKLYPPALLQCVNLVFLVLHAMYNFIPNIWLVFLVIFWEGLLGGMVYVNTFAEITDEVPADEREFSLGAVTVSDSGGICVAGFISIVLEQYLCSYQYSRGRDYCTLT</sequence>
<dbReference type="GO" id="GO:0005774">
    <property type="term" value="C:vacuolar membrane"/>
    <property type="evidence" value="ECO:0007669"/>
    <property type="project" value="UniProtKB-SubCell"/>
</dbReference>
<evidence type="ECO:0000256" key="6">
    <source>
        <dbReference type="ARBA" id="ARBA00022989"/>
    </source>
</evidence>